<comment type="catalytic activity">
    <reaction evidence="12">
        <text>(3R)-hydroxytetradecanoyl-[ACP] = (2E)-tetradecenoyl-[ACP] + H2O</text>
        <dbReference type="Rhea" id="RHEA:41892"/>
        <dbReference type="Rhea" id="RHEA-COMP:9646"/>
        <dbReference type="Rhea" id="RHEA-COMP:9647"/>
        <dbReference type="ChEBI" id="CHEBI:15377"/>
        <dbReference type="ChEBI" id="CHEBI:78474"/>
        <dbReference type="ChEBI" id="CHEBI:78475"/>
    </reaction>
    <physiologicalReaction direction="left-to-right" evidence="12">
        <dbReference type="Rhea" id="RHEA:41893"/>
    </physiologicalReaction>
</comment>
<evidence type="ECO:0000256" key="35">
    <source>
        <dbReference type="ARBA" id="ARBA00048691"/>
    </source>
</evidence>
<feature type="transmembrane region" description="Helical" evidence="49">
    <location>
        <begin position="380"/>
        <end position="406"/>
    </location>
</feature>
<dbReference type="GO" id="GO:0141148">
    <property type="term" value="F:enoyl-[acyl-carrier-protein] reductase (NADPH) activity"/>
    <property type="evidence" value="ECO:0007669"/>
    <property type="project" value="UniProtKB-EC"/>
</dbReference>
<feature type="domain" description="Ketosynthase family 3 (KS3)" evidence="50">
    <location>
        <begin position="856"/>
        <end position="1289"/>
    </location>
</feature>
<evidence type="ECO:0000256" key="41">
    <source>
        <dbReference type="ARBA" id="ARBA00049263"/>
    </source>
</evidence>
<keyword evidence="4" id="KW-0808">Transferase</keyword>
<dbReference type="Pfam" id="PF14765">
    <property type="entry name" value="PS-DH"/>
    <property type="match status" value="1"/>
</dbReference>
<comment type="catalytic activity">
    <reaction evidence="41">
        <text>3-oxododecanoyl-[ACP] + NADPH + H(+) = (3R)-hydroxydodecanoyl-[ACP] + NADP(+)</text>
        <dbReference type="Rhea" id="RHEA:41872"/>
        <dbReference type="Rhea" id="RHEA-COMP:9641"/>
        <dbReference type="Rhea" id="RHEA-COMP:9642"/>
        <dbReference type="ChEBI" id="CHEBI:15378"/>
        <dbReference type="ChEBI" id="CHEBI:57783"/>
        <dbReference type="ChEBI" id="CHEBI:58349"/>
        <dbReference type="ChEBI" id="CHEBI:78469"/>
        <dbReference type="ChEBI" id="CHEBI:78470"/>
    </reaction>
    <physiologicalReaction direction="left-to-right" evidence="41">
        <dbReference type="Rhea" id="RHEA:41873"/>
    </physiologicalReaction>
</comment>
<dbReference type="PANTHER" id="PTHR43775:SF37">
    <property type="entry name" value="SI:DKEY-61P9.11"/>
    <property type="match status" value="1"/>
</dbReference>
<comment type="catalytic activity">
    <reaction evidence="28">
        <text>hexadecanoyl-[ACP] + malonyl-[ACP] + H(+) = 3-oxooctadecanoyl-[ACP] + holo-[ACP] + CO2</text>
        <dbReference type="Rhea" id="RHEA:41916"/>
        <dbReference type="Rhea" id="RHEA-COMP:9623"/>
        <dbReference type="Rhea" id="RHEA-COMP:9652"/>
        <dbReference type="Rhea" id="RHEA-COMP:9653"/>
        <dbReference type="Rhea" id="RHEA-COMP:9685"/>
        <dbReference type="ChEBI" id="CHEBI:15378"/>
        <dbReference type="ChEBI" id="CHEBI:16526"/>
        <dbReference type="ChEBI" id="CHEBI:64479"/>
        <dbReference type="ChEBI" id="CHEBI:78449"/>
        <dbReference type="ChEBI" id="CHEBI:78483"/>
        <dbReference type="ChEBI" id="CHEBI:78487"/>
    </reaction>
    <physiologicalReaction direction="left-to-right" evidence="28">
        <dbReference type="Rhea" id="RHEA:41917"/>
    </physiologicalReaction>
</comment>
<evidence type="ECO:0000256" key="40">
    <source>
        <dbReference type="ARBA" id="ARBA00049171"/>
    </source>
</evidence>
<comment type="catalytic activity">
    <reaction evidence="35">
        <text>holo-[ACP] + acetyl-CoA = acetyl-[ACP] + CoA</text>
        <dbReference type="Rhea" id="RHEA:41788"/>
        <dbReference type="Rhea" id="RHEA-COMP:9621"/>
        <dbReference type="Rhea" id="RHEA-COMP:9685"/>
        <dbReference type="ChEBI" id="CHEBI:57287"/>
        <dbReference type="ChEBI" id="CHEBI:57288"/>
        <dbReference type="ChEBI" id="CHEBI:64479"/>
        <dbReference type="ChEBI" id="CHEBI:78446"/>
        <dbReference type="EC" id="2.3.1.38"/>
    </reaction>
    <physiologicalReaction direction="left-to-right" evidence="35">
        <dbReference type="Rhea" id="RHEA:41789"/>
    </physiologicalReaction>
</comment>
<dbReference type="Pfam" id="PF00975">
    <property type="entry name" value="Thioesterase"/>
    <property type="match status" value="1"/>
</dbReference>
<dbReference type="Gene3D" id="3.90.180.10">
    <property type="entry name" value="Medium-chain alcohol dehydrogenases, catalytic domain"/>
    <property type="match status" value="1"/>
</dbReference>
<comment type="catalytic activity">
    <reaction evidence="33">
        <text>3-oxohexanoyl-[ACP] + NADPH + H(+) = (3R)-hydroxyhexanoyl-[ACP] + NADP(+)</text>
        <dbReference type="Rhea" id="RHEA:41824"/>
        <dbReference type="Rhea" id="RHEA-COMP:9629"/>
        <dbReference type="Rhea" id="RHEA-COMP:9630"/>
        <dbReference type="ChEBI" id="CHEBI:15378"/>
        <dbReference type="ChEBI" id="CHEBI:57783"/>
        <dbReference type="ChEBI" id="CHEBI:58349"/>
        <dbReference type="ChEBI" id="CHEBI:78456"/>
        <dbReference type="ChEBI" id="CHEBI:78457"/>
    </reaction>
    <physiologicalReaction direction="left-to-right" evidence="33">
        <dbReference type="Rhea" id="RHEA:41825"/>
    </physiologicalReaction>
</comment>
<dbReference type="SMART" id="SM00829">
    <property type="entry name" value="PKS_ER"/>
    <property type="match status" value="1"/>
</dbReference>
<comment type="catalytic activity">
    <reaction evidence="42">
        <text>3-oxohexadecanoyl-[ACP] + NADPH + H(+) = (3R)-hydroxyhexadecanoyl-[ACP] + NADP(+)</text>
        <dbReference type="Rhea" id="RHEA:41904"/>
        <dbReference type="Rhea" id="RHEA-COMP:9649"/>
        <dbReference type="Rhea" id="RHEA-COMP:9650"/>
        <dbReference type="ChEBI" id="CHEBI:15378"/>
        <dbReference type="ChEBI" id="CHEBI:57783"/>
        <dbReference type="ChEBI" id="CHEBI:58349"/>
        <dbReference type="ChEBI" id="CHEBI:78478"/>
        <dbReference type="ChEBI" id="CHEBI:78480"/>
    </reaction>
    <physiologicalReaction direction="left-to-right" evidence="42">
        <dbReference type="Rhea" id="RHEA:41905"/>
    </physiologicalReaction>
</comment>
<evidence type="ECO:0000313" key="53">
    <source>
        <dbReference type="Proteomes" id="UP000275408"/>
    </source>
</evidence>
<evidence type="ECO:0000256" key="6">
    <source>
        <dbReference type="ARBA" id="ARBA00022898"/>
    </source>
</evidence>
<dbReference type="Gene3D" id="3.40.50.1820">
    <property type="entry name" value="alpha/beta hydrolase"/>
    <property type="match status" value="1"/>
</dbReference>
<dbReference type="Gene3D" id="3.40.366.10">
    <property type="entry name" value="Malonyl-Coenzyme A Acyl Carrier Protein, domain 2"/>
    <property type="match status" value="1"/>
</dbReference>
<evidence type="ECO:0000256" key="49">
    <source>
        <dbReference type="SAM" id="Phobius"/>
    </source>
</evidence>
<feature type="transmembrane region" description="Helical" evidence="49">
    <location>
        <begin position="249"/>
        <end position="269"/>
    </location>
</feature>
<dbReference type="InterPro" id="IPR049900">
    <property type="entry name" value="PKS_mFAS_DH"/>
</dbReference>
<feature type="compositionally biased region" description="Polar residues" evidence="48">
    <location>
        <begin position="3209"/>
        <end position="3229"/>
    </location>
</feature>
<comment type="catalytic activity">
    <reaction evidence="38">
        <text>(2E)-octadecenoyl-[ACP] + NADPH + H(+) = octadecanoyl-[ACP] + NADP(+)</text>
        <dbReference type="Rhea" id="RHEA:41928"/>
        <dbReference type="Rhea" id="RHEA-COMP:9655"/>
        <dbReference type="Rhea" id="RHEA-COMP:9656"/>
        <dbReference type="ChEBI" id="CHEBI:15378"/>
        <dbReference type="ChEBI" id="CHEBI:57783"/>
        <dbReference type="ChEBI" id="CHEBI:58349"/>
        <dbReference type="ChEBI" id="CHEBI:78489"/>
        <dbReference type="ChEBI" id="CHEBI:78495"/>
    </reaction>
    <physiologicalReaction direction="left-to-right" evidence="38">
        <dbReference type="Rhea" id="RHEA:41929"/>
    </physiologicalReaction>
</comment>
<comment type="catalytic activity">
    <reaction evidence="15">
        <text>(3R)-hydroxybutanoyl-[ACP] = (2E)-butenoyl-[ACP] + H2O</text>
        <dbReference type="Rhea" id="RHEA:41808"/>
        <dbReference type="Rhea" id="RHEA-COMP:9626"/>
        <dbReference type="Rhea" id="RHEA-COMP:9627"/>
        <dbReference type="ChEBI" id="CHEBI:15377"/>
        <dbReference type="ChEBI" id="CHEBI:78451"/>
        <dbReference type="ChEBI" id="CHEBI:78453"/>
    </reaction>
    <physiologicalReaction direction="left-to-right" evidence="15">
        <dbReference type="Rhea" id="RHEA:41809"/>
    </physiologicalReaction>
</comment>
<comment type="catalytic activity">
    <reaction evidence="7">
        <text>(3R)-hydroxyoctanoyl-[ACP] = (2E)-octenoyl-[ACP] + H2O</text>
        <dbReference type="Rhea" id="RHEA:41844"/>
        <dbReference type="Rhea" id="RHEA-COMP:9634"/>
        <dbReference type="Rhea" id="RHEA-COMP:9635"/>
        <dbReference type="ChEBI" id="CHEBI:15377"/>
        <dbReference type="ChEBI" id="CHEBI:78461"/>
        <dbReference type="ChEBI" id="CHEBI:78462"/>
    </reaction>
    <physiologicalReaction direction="left-to-right" evidence="7">
        <dbReference type="Rhea" id="RHEA:41845"/>
    </physiologicalReaction>
</comment>
<feature type="region of interest" description="Disordered" evidence="48">
    <location>
        <begin position="3207"/>
        <end position="3229"/>
    </location>
</feature>
<dbReference type="InterPro" id="IPR020841">
    <property type="entry name" value="PKS_Beta-ketoAc_synthase_dom"/>
</dbReference>
<evidence type="ECO:0000256" key="27">
    <source>
        <dbReference type="ARBA" id="ARBA00047961"/>
    </source>
</evidence>
<feature type="region of interest" description="C-terminal hotdog fold" evidence="47">
    <location>
        <begin position="1934"/>
        <end position="2081"/>
    </location>
</feature>
<dbReference type="SMART" id="SM00822">
    <property type="entry name" value="PKS_KR"/>
    <property type="match status" value="1"/>
</dbReference>
<comment type="catalytic activity">
    <reaction evidence="29">
        <text>(2E)-dodecenoyl-[ACP] + NADPH + H(+) = dodecanoyl-[ACP] + NADP(+)</text>
        <dbReference type="Rhea" id="RHEA:41880"/>
        <dbReference type="Rhea" id="RHEA-COMP:9643"/>
        <dbReference type="Rhea" id="RHEA-COMP:9644"/>
        <dbReference type="ChEBI" id="CHEBI:15378"/>
        <dbReference type="ChEBI" id="CHEBI:57783"/>
        <dbReference type="ChEBI" id="CHEBI:58349"/>
        <dbReference type="ChEBI" id="CHEBI:65264"/>
        <dbReference type="ChEBI" id="CHEBI:78472"/>
    </reaction>
    <physiologicalReaction direction="left-to-right" evidence="29">
        <dbReference type="Rhea" id="RHEA:41881"/>
    </physiologicalReaction>
</comment>
<feature type="transmembrane region" description="Helical" evidence="49">
    <location>
        <begin position="787"/>
        <end position="814"/>
    </location>
</feature>
<evidence type="ECO:0000256" key="37">
    <source>
        <dbReference type="ARBA" id="ARBA00048935"/>
    </source>
</evidence>
<dbReference type="OrthoDB" id="5963712at2759"/>
<evidence type="ECO:0000256" key="28">
    <source>
        <dbReference type="ARBA" id="ARBA00048051"/>
    </source>
</evidence>
<dbReference type="PROSITE" id="PS52004">
    <property type="entry name" value="KS3_2"/>
    <property type="match status" value="1"/>
</dbReference>
<comment type="function">
    <text evidence="16">Fatty acid synthetase is a multifunctional enzyme that catalyzes the de novo biosynthesis of long-chain saturated fatty acids starting from acetyl-CoA and malonyl-CoA in the presence of NADPH. This multifunctional protein contains 7 catalytic activities and a site for the binding of the prosthetic group 4'-phosphopantetheine of the acyl carrier protein ([ACP]) domain.</text>
</comment>
<feature type="domain" description="PKS/mFAS DH" evidence="51">
    <location>
        <begin position="1786"/>
        <end position="2081"/>
    </location>
</feature>
<accession>A0A3M6TPB9</accession>
<feature type="transmembrane region" description="Helical" evidence="49">
    <location>
        <begin position="281"/>
        <end position="305"/>
    </location>
</feature>
<evidence type="ECO:0000256" key="2">
    <source>
        <dbReference type="ARBA" id="ARBA00022450"/>
    </source>
</evidence>
<dbReference type="GO" id="GO:0006633">
    <property type="term" value="P:fatty acid biosynthetic process"/>
    <property type="evidence" value="ECO:0007669"/>
    <property type="project" value="UniProtKB-UniPathway"/>
</dbReference>
<comment type="catalytic activity">
    <reaction evidence="11">
        <text>a (3R)-hydroxyacyl-[ACP] = a (2E)-enoyl-[ACP] + H2O</text>
        <dbReference type="Rhea" id="RHEA:13097"/>
        <dbReference type="Rhea" id="RHEA-COMP:9925"/>
        <dbReference type="Rhea" id="RHEA-COMP:9945"/>
        <dbReference type="ChEBI" id="CHEBI:15377"/>
        <dbReference type="ChEBI" id="CHEBI:78784"/>
        <dbReference type="ChEBI" id="CHEBI:78827"/>
        <dbReference type="EC" id="4.2.1.59"/>
    </reaction>
    <physiologicalReaction direction="left-to-right" evidence="11">
        <dbReference type="Rhea" id="RHEA:13098"/>
    </physiologicalReaction>
</comment>
<dbReference type="InterPro" id="IPR057326">
    <property type="entry name" value="KR_dom"/>
</dbReference>
<keyword evidence="53" id="KW-1185">Reference proteome</keyword>
<evidence type="ECO:0000256" key="30">
    <source>
        <dbReference type="ARBA" id="ARBA00048289"/>
    </source>
</evidence>
<evidence type="ECO:0000256" key="43">
    <source>
        <dbReference type="ARBA" id="ARBA00049422"/>
    </source>
</evidence>
<evidence type="ECO:0000256" key="39">
    <source>
        <dbReference type="ARBA" id="ARBA00049109"/>
    </source>
</evidence>
<comment type="catalytic activity">
    <reaction evidence="31">
        <text>(2E)-octenoyl-[ACP] + NADPH + H(+) = octanoyl-[ACP] + NADP(+)</text>
        <dbReference type="Rhea" id="RHEA:41848"/>
        <dbReference type="Rhea" id="RHEA-COMP:9635"/>
        <dbReference type="Rhea" id="RHEA-COMP:9636"/>
        <dbReference type="ChEBI" id="CHEBI:15378"/>
        <dbReference type="ChEBI" id="CHEBI:57783"/>
        <dbReference type="ChEBI" id="CHEBI:58349"/>
        <dbReference type="ChEBI" id="CHEBI:78462"/>
        <dbReference type="ChEBI" id="CHEBI:78463"/>
    </reaction>
    <physiologicalReaction direction="left-to-right" evidence="31">
        <dbReference type="Rhea" id="RHEA:41849"/>
    </physiologicalReaction>
</comment>
<dbReference type="Pfam" id="PF02801">
    <property type="entry name" value="Ketoacyl-synt_C"/>
    <property type="match status" value="1"/>
</dbReference>
<dbReference type="STRING" id="46731.A0A3M6TPB9"/>
<evidence type="ECO:0000256" key="4">
    <source>
        <dbReference type="ARBA" id="ARBA00022679"/>
    </source>
</evidence>
<comment type="catalytic activity">
    <reaction evidence="40">
        <text>(2E)-tetradecenoyl-[ACP] + NADPH + H(+) = tetradecanoyl-[ACP] + NADP(+)</text>
        <dbReference type="Rhea" id="RHEA:41896"/>
        <dbReference type="Rhea" id="RHEA-COMP:9647"/>
        <dbReference type="Rhea" id="RHEA-COMP:9648"/>
        <dbReference type="ChEBI" id="CHEBI:15378"/>
        <dbReference type="ChEBI" id="CHEBI:57783"/>
        <dbReference type="ChEBI" id="CHEBI:58349"/>
        <dbReference type="ChEBI" id="CHEBI:78475"/>
        <dbReference type="ChEBI" id="CHEBI:78477"/>
    </reaction>
    <physiologicalReaction direction="left-to-right" evidence="40">
        <dbReference type="Rhea" id="RHEA:41897"/>
    </physiologicalReaction>
</comment>
<feature type="transmembrane region" description="Helical" evidence="49">
    <location>
        <begin position="691"/>
        <end position="714"/>
    </location>
</feature>
<evidence type="ECO:0000259" key="51">
    <source>
        <dbReference type="PROSITE" id="PS52019"/>
    </source>
</evidence>
<dbReference type="Gene3D" id="3.40.47.10">
    <property type="match status" value="1"/>
</dbReference>
<evidence type="ECO:0000256" key="45">
    <source>
        <dbReference type="ARBA" id="ARBA00049521"/>
    </source>
</evidence>
<feature type="transmembrane region" description="Helical" evidence="49">
    <location>
        <begin position="664"/>
        <end position="684"/>
    </location>
</feature>
<dbReference type="SUPFAM" id="SSF47336">
    <property type="entry name" value="ACP-like"/>
    <property type="match status" value="1"/>
</dbReference>
<dbReference type="InterPro" id="IPR029058">
    <property type="entry name" value="AB_hydrolase_fold"/>
</dbReference>
<comment type="catalytic activity">
    <reaction evidence="30">
        <text>tetradecanoyl-[ACP] + H2O = tetradecanoate + holo-[ACP] + H(+)</text>
        <dbReference type="Rhea" id="RHEA:30123"/>
        <dbReference type="Rhea" id="RHEA-COMP:9648"/>
        <dbReference type="Rhea" id="RHEA-COMP:9685"/>
        <dbReference type="ChEBI" id="CHEBI:15377"/>
        <dbReference type="ChEBI" id="CHEBI:15378"/>
        <dbReference type="ChEBI" id="CHEBI:30807"/>
        <dbReference type="ChEBI" id="CHEBI:64479"/>
        <dbReference type="ChEBI" id="CHEBI:78477"/>
        <dbReference type="EC" id="3.1.2.14"/>
    </reaction>
    <physiologicalReaction direction="left-to-right" evidence="30">
        <dbReference type="Rhea" id="RHEA:30124"/>
    </physiologicalReaction>
</comment>
<comment type="catalytic activity">
    <reaction evidence="18">
        <text>hexanoyl-[ACP] + malonyl-[ACP] + H(+) = 3-oxooctanoyl-[ACP] + holo-[ACP] + CO2</text>
        <dbReference type="Rhea" id="RHEA:41836"/>
        <dbReference type="Rhea" id="RHEA-COMP:9623"/>
        <dbReference type="Rhea" id="RHEA-COMP:9632"/>
        <dbReference type="Rhea" id="RHEA-COMP:9633"/>
        <dbReference type="Rhea" id="RHEA-COMP:9685"/>
        <dbReference type="ChEBI" id="CHEBI:15378"/>
        <dbReference type="ChEBI" id="CHEBI:16526"/>
        <dbReference type="ChEBI" id="CHEBI:64479"/>
        <dbReference type="ChEBI" id="CHEBI:78449"/>
        <dbReference type="ChEBI" id="CHEBI:78459"/>
        <dbReference type="ChEBI" id="CHEBI:78460"/>
    </reaction>
    <physiologicalReaction direction="left-to-right" evidence="18">
        <dbReference type="Rhea" id="RHEA:41837"/>
    </physiologicalReaction>
</comment>
<evidence type="ECO:0000256" key="38">
    <source>
        <dbReference type="ARBA" id="ARBA00049019"/>
    </source>
</evidence>
<evidence type="ECO:0000256" key="44">
    <source>
        <dbReference type="ARBA" id="ARBA00049449"/>
    </source>
</evidence>
<dbReference type="InterPro" id="IPR020843">
    <property type="entry name" value="ER"/>
</dbReference>
<dbReference type="GO" id="GO:0019171">
    <property type="term" value="F:(3R)-hydroxyacyl-[acyl-carrier-protein] dehydratase activity"/>
    <property type="evidence" value="ECO:0007669"/>
    <property type="project" value="UniProtKB-EC"/>
</dbReference>
<evidence type="ECO:0000256" key="31">
    <source>
        <dbReference type="ARBA" id="ARBA00048420"/>
    </source>
</evidence>
<gene>
    <name evidence="52" type="ORF">pdam_00009755</name>
</gene>
<feature type="compositionally biased region" description="Polar residues" evidence="48">
    <location>
        <begin position="3103"/>
        <end position="3119"/>
    </location>
</feature>
<keyword evidence="2" id="KW-0596">Phosphopantetheine</keyword>
<keyword evidence="5" id="KW-0702">S-nitrosylation</keyword>
<comment type="pathway">
    <text evidence="1">Lipid metabolism.</text>
</comment>
<comment type="catalytic activity">
    <reaction evidence="14">
        <text>(3R)-hydroxyhexadecanoyl-[ACP] = (2E)-hexadecenoyl-[ACP] + H2O</text>
        <dbReference type="Rhea" id="RHEA:41908"/>
        <dbReference type="Rhea" id="RHEA-COMP:9650"/>
        <dbReference type="Rhea" id="RHEA-COMP:9651"/>
        <dbReference type="ChEBI" id="CHEBI:15377"/>
        <dbReference type="ChEBI" id="CHEBI:78480"/>
        <dbReference type="ChEBI" id="CHEBI:78481"/>
    </reaction>
    <physiologicalReaction direction="left-to-right" evidence="14">
        <dbReference type="Rhea" id="RHEA:41909"/>
    </physiologicalReaction>
</comment>
<comment type="catalytic activity">
    <reaction evidence="27">
        <text>acetyl-[ACP] + malonyl-[ACP] + H(+) = 3-oxobutanoyl-[ACP] + holo-[ACP] + CO2</text>
        <dbReference type="Rhea" id="RHEA:41800"/>
        <dbReference type="Rhea" id="RHEA-COMP:9621"/>
        <dbReference type="Rhea" id="RHEA-COMP:9623"/>
        <dbReference type="Rhea" id="RHEA-COMP:9625"/>
        <dbReference type="Rhea" id="RHEA-COMP:9685"/>
        <dbReference type="ChEBI" id="CHEBI:15378"/>
        <dbReference type="ChEBI" id="CHEBI:16526"/>
        <dbReference type="ChEBI" id="CHEBI:64479"/>
        <dbReference type="ChEBI" id="CHEBI:78446"/>
        <dbReference type="ChEBI" id="CHEBI:78449"/>
        <dbReference type="ChEBI" id="CHEBI:78450"/>
    </reaction>
    <physiologicalReaction direction="left-to-right" evidence="27">
        <dbReference type="Rhea" id="RHEA:41801"/>
    </physiologicalReaction>
</comment>
<comment type="catalytic activity">
    <reaction evidence="8">
        <text>(3R)-hydroxydodecanoyl-[ACP] = (2E)-dodecenoyl-[ACP] + H2O</text>
        <dbReference type="Rhea" id="RHEA:41876"/>
        <dbReference type="Rhea" id="RHEA-COMP:9642"/>
        <dbReference type="Rhea" id="RHEA-COMP:9643"/>
        <dbReference type="ChEBI" id="CHEBI:15377"/>
        <dbReference type="ChEBI" id="CHEBI:78470"/>
        <dbReference type="ChEBI" id="CHEBI:78472"/>
    </reaction>
    <physiologicalReaction direction="left-to-right" evidence="8">
        <dbReference type="Rhea" id="RHEA:41877"/>
    </physiologicalReaction>
</comment>
<dbReference type="Pfam" id="PF00109">
    <property type="entry name" value="ketoacyl-synt"/>
    <property type="match status" value="1"/>
</dbReference>
<dbReference type="Proteomes" id="UP000275408">
    <property type="component" value="Unassembled WGS sequence"/>
</dbReference>
<evidence type="ECO:0000313" key="52">
    <source>
        <dbReference type="EMBL" id="RMX43196.1"/>
    </source>
</evidence>
<dbReference type="InterPro" id="IPR001227">
    <property type="entry name" value="Ac_transferase_dom_sf"/>
</dbReference>
<dbReference type="GO" id="GO:0016297">
    <property type="term" value="F:fatty acyl-[ACP] hydrolase activity"/>
    <property type="evidence" value="ECO:0007669"/>
    <property type="project" value="UniProtKB-EC"/>
</dbReference>
<comment type="catalytic activity">
    <reaction evidence="32">
        <text>a fatty acyl-[ACP] + malonyl-[ACP] + H(+) = a 3-oxoacyl-[ACP] + holo-[ACP] + CO2</text>
        <dbReference type="Rhea" id="RHEA:22836"/>
        <dbReference type="Rhea" id="RHEA-COMP:9623"/>
        <dbReference type="Rhea" id="RHEA-COMP:9685"/>
        <dbReference type="Rhea" id="RHEA-COMP:9916"/>
        <dbReference type="Rhea" id="RHEA-COMP:14125"/>
        <dbReference type="ChEBI" id="CHEBI:15378"/>
        <dbReference type="ChEBI" id="CHEBI:16526"/>
        <dbReference type="ChEBI" id="CHEBI:64479"/>
        <dbReference type="ChEBI" id="CHEBI:78449"/>
        <dbReference type="ChEBI" id="CHEBI:78776"/>
        <dbReference type="ChEBI" id="CHEBI:138651"/>
        <dbReference type="EC" id="2.3.1.41"/>
    </reaction>
    <physiologicalReaction direction="left-to-right" evidence="32">
        <dbReference type="Rhea" id="RHEA:22837"/>
    </physiologicalReaction>
</comment>
<evidence type="ECO:0000256" key="34">
    <source>
        <dbReference type="ARBA" id="ARBA00048650"/>
    </source>
</evidence>
<evidence type="ECO:0000256" key="32">
    <source>
        <dbReference type="ARBA" id="ARBA00048506"/>
    </source>
</evidence>
<name>A0A3M6TPB9_POCDA</name>
<evidence type="ECO:0000256" key="29">
    <source>
        <dbReference type="ARBA" id="ARBA00048281"/>
    </source>
</evidence>
<dbReference type="PANTHER" id="PTHR43775">
    <property type="entry name" value="FATTY ACID SYNTHASE"/>
    <property type="match status" value="1"/>
</dbReference>
<feature type="transmembrane region" description="Helical" evidence="49">
    <location>
        <begin position="311"/>
        <end position="331"/>
    </location>
</feature>
<feature type="transmembrane region" description="Helical" evidence="49">
    <location>
        <begin position="720"/>
        <end position="741"/>
    </location>
</feature>
<dbReference type="InterPro" id="IPR036736">
    <property type="entry name" value="ACP-like_sf"/>
</dbReference>
<evidence type="ECO:0000256" key="10">
    <source>
        <dbReference type="ARBA" id="ARBA00023388"/>
    </source>
</evidence>
<keyword evidence="49" id="KW-1133">Transmembrane helix</keyword>
<dbReference type="PROSITE" id="PS51257">
    <property type="entry name" value="PROKAR_LIPOPROTEIN"/>
    <property type="match status" value="1"/>
</dbReference>
<dbReference type="GO" id="GO:0004313">
    <property type="term" value="F:[acyl-carrier-protein] S-acetyltransferase activity"/>
    <property type="evidence" value="ECO:0007669"/>
    <property type="project" value="UniProtKB-EC"/>
</dbReference>
<dbReference type="InterPro" id="IPR042104">
    <property type="entry name" value="PKS_dehydratase_sf"/>
</dbReference>
<evidence type="ECO:0000256" key="46">
    <source>
        <dbReference type="ARBA" id="ARBA00049533"/>
    </source>
</evidence>
<dbReference type="Gene3D" id="3.30.70.3290">
    <property type="match status" value="1"/>
</dbReference>
<evidence type="ECO:0000256" key="42">
    <source>
        <dbReference type="ARBA" id="ARBA00049414"/>
    </source>
</evidence>
<dbReference type="CDD" id="cd00833">
    <property type="entry name" value="PKS"/>
    <property type="match status" value="1"/>
</dbReference>
<keyword evidence="3" id="KW-0597">Phosphoprotein</keyword>
<dbReference type="Pfam" id="PF08659">
    <property type="entry name" value="KR"/>
    <property type="match status" value="2"/>
</dbReference>
<dbReference type="Gene3D" id="1.20.1640.10">
    <property type="entry name" value="Multidrug efflux transporter AcrB transmembrane domain"/>
    <property type="match status" value="1"/>
</dbReference>
<dbReference type="SMART" id="SM00825">
    <property type="entry name" value="PKS_KS"/>
    <property type="match status" value="1"/>
</dbReference>
<evidence type="ECO:0000256" key="8">
    <source>
        <dbReference type="ARBA" id="ARBA00023351"/>
    </source>
</evidence>
<dbReference type="Gene3D" id="3.40.50.720">
    <property type="entry name" value="NAD(P)-binding Rossmann-like Domain"/>
    <property type="match status" value="4"/>
</dbReference>
<dbReference type="InterPro" id="IPR014030">
    <property type="entry name" value="Ketoacyl_synth_N"/>
</dbReference>
<dbReference type="Gene3D" id="3.10.129.110">
    <property type="entry name" value="Polyketide synthase dehydratase"/>
    <property type="match status" value="1"/>
</dbReference>
<dbReference type="InterPro" id="IPR049551">
    <property type="entry name" value="PKS_DH_C"/>
</dbReference>
<comment type="catalytic activity">
    <reaction evidence="44">
        <text>butanoyl-[ACP] + malonyl-[ACP] + H(+) = 3-oxohexanoyl-[ACP] + holo-[ACP] + CO2</text>
        <dbReference type="Rhea" id="RHEA:41820"/>
        <dbReference type="Rhea" id="RHEA-COMP:9623"/>
        <dbReference type="Rhea" id="RHEA-COMP:9628"/>
        <dbReference type="Rhea" id="RHEA-COMP:9629"/>
        <dbReference type="Rhea" id="RHEA-COMP:9685"/>
        <dbReference type="ChEBI" id="CHEBI:15378"/>
        <dbReference type="ChEBI" id="CHEBI:16526"/>
        <dbReference type="ChEBI" id="CHEBI:64479"/>
        <dbReference type="ChEBI" id="CHEBI:78449"/>
        <dbReference type="ChEBI" id="CHEBI:78454"/>
        <dbReference type="ChEBI" id="CHEBI:78456"/>
    </reaction>
    <physiologicalReaction direction="left-to-right" evidence="44">
        <dbReference type="Rhea" id="RHEA:41821"/>
    </physiologicalReaction>
</comment>
<comment type="catalytic activity">
    <reaction evidence="22">
        <text>(2E)-butenoyl-[ACP] + NADPH + H(+) = butanoyl-[ACP] + NADP(+)</text>
        <dbReference type="Rhea" id="RHEA:41812"/>
        <dbReference type="Rhea" id="RHEA-COMP:9627"/>
        <dbReference type="Rhea" id="RHEA-COMP:9628"/>
        <dbReference type="ChEBI" id="CHEBI:15378"/>
        <dbReference type="ChEBI" id="CHEBI:57783"/>
        <dbReference type="ChEBI" id="CHEBI:58349"/>
        <dbReference type="ChEBI" id="CHEBI:78453"/>
        <dbReference type="ChEBI" id="CHEBI:78454"/>
    </reaction>
    <physiologicalReaction direction="left-to-right" evidence="22">
        <dbReference type="Rhea" id="RHEA:41813"/>
    </physiologicalReaction>
</comment>
<feature type="active site" description="Proton acceptor; for dehydratase activity" evidence="47">
    <location>
        <position position="1819"/>
    </location>
</feature>
<dbReference type="Pfam" id="PF21089">
    <property type="entry name" value="PKS_DH_N"/>
    <property type="match status" value="1"/>
</dbReference>
<comment type="catalytic activity">
    <reaction evidence="17">
        <text>3-oxooctadecanoyl-[ACP] + NADPH + H(+) = (3R)-hydroxyoctadecanoyl-[ACP] + NADP(+)</text>
        <dbReference type="Rhea" id="RHEA:41920"/>
        <dbReference type="Rhea" id="RHEA-COMP:9653"/>
        <dbReference type="Rhea" id="RHEA-COMP:9654"/>
        <dbReference type="ChEBI" id="CHEBI:15378"/>
        <dbReference type="ChEBI" id="CHEBI:57783"/>
        <dbReference type="ChEBI" id="CHEBI:58349"/>
        <dbReference type="ChEBI" id="CHEBI:78487"/>
        <dbReference type="ChEBI" id="CHEBI:78488"/>
    </reaction>
    <physiologicalReaction direction="left-to-right" evidence="17">
        <dbReference type="Rhea" id="RHEA:41921"/>
    </physiologicalReaction>
</comment>
<comment type="catalytic activity">
    <reaction evidence="43">
        <text>3-oxooctanoyl-[ACP] + NADPH + H(+) = (3R)-hydroxyoctanoyl-[ACP] + NADP(+)</text>
        <dbReference type="Rhea" id="RHEA:41840"/>
        <dbReference type="Rhea" id="RHEA-COMP:9633"/>
        <dbReference type="Rhea" id="RHEA-COMP:9634"/>
        <dbReference type="ChEBI" id="CHEBI:15378"/>
        <dbReference type="ChEBI" id="CHEBI:57783"/>
        <dbReference type="ChEBI" id="CHEBI:58349"/>
        <dbReference type="ChEBI" id="CHEBI:78460"/>
        <dbReference type="ChEBI" id="CHEBI:78461"/>
    </reaction>
    <physiologicalReaction direction="left-to-right" evidence="43">
        <dbReference type="Rhea" id="RHEA:41841"/>
    </physiologicalReaction>
</comment>
<dbReference type="InterPro" id="IPR014043">
    <property type="entry name" value="Acyl_transferase_dom"/>
</dbReference>
<dbReference type="InterPro" id="IPR050091">
    <property type="entry name" value="PKS_NRPS_Biosynth_Enz"/>
</dbReference>
<evidence type="ECO:0000256" key="13">
    <source>
        <dbReference type="ARBA" id="ARBA00023399"/>
    </source>
</evidence>
<dbReference type="InterPro" id="IPR018201">
    <property type="entry name" value="Ketoacyl_synth_AS"/>
</dbReference>
<evidence type="ECO:0000256" key="24">
    <source>
        <dbReference type="ARBA" id="ARBA00047810"/>
    </source>
</evidence>
<comment type="catalytic activity">
    <reaction evidence="13">
        <text>(3R)-hydroxyoctadecanoyl-[ACP] = (2E)-octadecenoyl-[ACP] + H2O</text>
        <dbReference type="Rhea" id="RHEA:41924"/>
        <dbReference type="Rhea" id="RHEA-COMP:9654"/>
        <dbReference type="Rhea" id="RHEA-COMP:9655"/>
        <dbReference type="ChEBI" id="CHEBI:15377"/>
        <dbReference type="ChEBI" id="CHEBI:78488"/>
        <dbReference type="ChEBI" id="CHEBI:78489"/>
    </reaction>
    <physiologicalReaction direction="left-to-right" evidence="13">
        <dbReference type="Rhea" id="RHEA:41925"/>
    </physiologicalReaction>
</comment>
<evidence type="ECO:0000256" key="36">
    <source>
        <dbReference type="ARBA" id="ARBA00048704"/>
    </source>
</evidence>
<dbReference type="InterPro" id="IPR016035">
    <property type="entry name" value="Acyl_Trfase/lysoPLipase"/>
</dbReference>
<feature type="region of interest" description="Disordered" evidence="48">
    <location>
        <begin position="3103"/>
        <end position="3123"/>
    </location>
</feature>
<comment type="caution">
    <text evidence="52">The sequence shown here is derived from an EMBL/GenBank/DDBJ whole genome shotgun (WGS) entry which is preliminary data.</text>
</comment>
<dbReference type="InterPro" id="IPR014031">
    <property type="entry name" value="Ketoacyl_synth_C"/>
</dbReference>
<dbReference type="InterPro" id="IPR016039">
    <property type="entry name" value="Thiolase-like"/>
</dbReference>
<dbReference type="Pfam" id="PF00698">
    <property type="entry name" value="Acyl_transf_1"/>
    <property type="match status" value="1"/>
</dbReference>
<sequence length="3685" mass="411276">MGHFLARKPLAALLISLVIMVGCCLGFIRLNFEQPNIDLFTVTDSQSRKDSHDSAQFFPILEARQEQVIMIPKDGESILSEECLRDVVMVHRAIENISGYDDICLKQQLPNVAEESKEKNCMISSPLELAGTNFQNLKNLSSILARESVKPTTVLSSGQTFKHSYRQMLANFYLERNRDRLTAHADALQAIYFVRKTTSPEEYQKIEDFEVTFSNLLTSVSPRLKCAELSYKTGRATTKALQDVLKPELWPLCVTVFAIAALAFIVIHFSSANAVCLRTVLLLFSCFVLPLTCSAGFVSMTNFAFTSTSLFIPFFLLGKVITDVVLFLVEWERHQMVPSLEHRVGNCLARTGVLATATALCGSILCGVAVKSSFRGISHFFFATLAAHLAVSASNLTITVIVLLYFERKLKTINTPCAAACERRLSNVEAGSFELRHSLYHKTKLQRILKTLARKITSTGGKIISLGIFALLIILCVLSAFQTGERARTIDSYYQNENFKQFDKARQIFFSNETDVSIVFSEDIDYPLKSVQNQVVSLCEKLQEAPYSKGRSLCWTEDFRQWVKHQNMNCRYSEFYRCFEIFLNNSQSLPFRQDLLLKDSISLVKISASRIHLRMTLKNRFQDDRKSLRKLRGDLQEYSFLKAIPVSEKFFAVDDLVKLEEETISIVLAVGTVVVFTVSLFATCHLGVSTILTLAFDVLVLEAAAIMNTFGIYLDPVSFISLYLTIILSLNSSIEVGYSYVLSAKKGIQDRMIDGLRSVGVSVLAGTISSILASISLGFIFPSLSDIFFLLLPLVFALGSIHALIVVPTFLVLFEELVHYFNSKDSEELVEHYLEAYDSMLLEARNGDITKLKAKRPQISIIGISCRFPGANCKDLFWVLLEEGKSSIRPFPDNRTQEHKAFFELYNPKRFVNGRLCAINGSYLEEIQTFDNRFFGISNQEARAMDPQQRILLQVVYEAIEDAGMRLEDLQKCRTGVFVGVMNLEYGALTTDRSNYSNINQYSSTGITASILANRVSFCLNLTGPSIAVDTACSSSLTALKLACDNLHHDDCDIAIVCAPNVVLDHSMQMVTSMAGLLAPDGRCKSFDASGDGYGRGEGFAAVVLKLTKDALCDKDDVYCEIVACGMNNDGQNAVPITAPSAKMQAELSRRVLEQSGVTAEDVDYFEAHGTGTAIGDVVEVNSIADTYSNQGATSSRKLRIGSVKSNLNHTESTSGLAGLIKTALMIRNKTFVPTINVKVLNPKLKLEEKGLILQQIREAWNTENGKPRIAAVNSFGYGGSNVHAILREATPTPSFEGQNYIRKNNVLTITARSLEGLKKMSELYSAWIKNKADETDEHFAQDLCYSLNERRSQYPHRLALAFGTALEASKSLEAFAVNSVGWEKLASYAEVTSSVRKVVFMFGGQGSQWYAMGRQLMEFETVFRDAILTVSSFLKDLGETWSLEDELMAPEDVSRITESYIAQPATFAVQYATAQLLKSWKVHPSAVIGHSLGEFAAACVAGIITVKEAVQLVLTRANLQDRCPNNGGMAALGISELKARELLFDLRLSATLDIAAVNDAKSVTVAGDSQSIEALGQHLSLNAKDVFWRVLGTNRAFHSSHMEPIKKPFQEAMKSVKFNPQLSKIPMYSTVKGEVVSGQQLNSNYWWQNIRCPVRFYSAMKHLLRDGYKQIIEISTQPILSHYVKQIALQEDLTEEERPVVIATLPRKRVPIEDQHRYFIQNTVCKLYTMGFPVDWTSVQGSQSARFIRLPESPWVESSFWYREHPPQAIVHPIDSKETIKKPTHPYLAQVKMTDLYSGLHCWETEIDLFNFPSLKDHALSEGGAVMPGAAYLEMAFAMVKDKFVHTSGLELSDVKLSSLLTLPETQVRSLRLRLLRTEIIDNAQFQITSVQEDQSEIMLSGGNISVDLLHTRRNFEEEACNQVGPAVNDLIRSMTEMPIERFREITQKYGFQYGGAYSIIKQTWYRDNEGLCLIDIRESLMVQSEIENYVVHPSILDACLQSCFIPLGSSAIDEKSVVPVGFEGITLNDLPNTNQLYCHVIGDVKEFGKFDVTLTSPSGKILLTMREFRVAELNSTPRRFPSDDLVYEVQWIEDKLQTQREISPNLTCLLLRDSSPLSDTLIGKLRTAKVNVITVDPPNALSFDTKTEDVISSALTGVPSGNLSFLKVVNMWPVETNLLPNKFDVIEKAQNLAFSSSVFLIQQLVSKGMLDSRLLLVSESTQFLNTTTESQVNSIPWASTIWGLRRTAKLEEFDLGITTIDLGNKNDITEVDLLLSEILGDSIEEEVAFRDGKRFINHVVRSNISIEQPTPHSNESDWGSLYLSSIPGTRKVCLRQKSFSKPSPSEVTIELLYCWTPSESILDVSKPNACVFTVGEVTHLSGETANNQMQIGDVVCGVTASGRVSRSLPIQVTNTFVKPAILTQEQATYIPACLAIALHALKRTATKKENMRLLIHQAHRGPGPAAVALAKAMGHKVFCTVSDTCQSVTKSTLLELGAENVTNQSLAKFEDDSRHAFDAVLFFYPPPPNALQKSSRNLKRGGKVVILGAEFDGDVVFPAKKNVMYVRESISDILLTPQTYQQLSIESLELLKGGPLLEKLQEIKLVSMDIPTAIEATNDFTVNNSPSKTSMRVFQSISFLIHSFAPSKECSDRQKIPVLPRGLDECGLKENKTYLVAGGIRGYGFEVARWMAENGAKSIGLIEIKLIRMDITTAIEATNDFTVDNSPFKNSMRTFQSISFLIHSFAPSKESGDYQKTPVLPRGLDECGLKEKRTYLVAGGIRGYGFQVARWMAENGAKSIGLIGRSKPSDAEYQQVRGTETKTSAKFHIFQIDLSSQEQMQSLKEKLDSLPSVAGIVHTAMVLRDEFIKDWSFRSFTDVMDPKIKDAEYQEVRGIETKTGAKFHIFQIDISSQEQMQSLKEQLDSIPSVAGIVHTAMVLRDEFIKDWSFRSFTDVMDPKIKGSYLLHQMSLKMDLDFFVMFSSMASIVGNMGQSSYSACNAFQDSLAQYRRRVLSLPGLSINWGPISGAGVMERQSALTKLMAVGGLGFINAKDGVKLMAKVLTEEPSRPQISLFGVDWPRFIKSNTGLQKTSRLAMITTETSGSDSQTNTAESLLQKNRLEKDPEKKRELILEYVRMSVAELTGSSSSSETDLNKSLYSYGIDSTAALTLKMLLESNLQVFYFMQPDTTTLKMANDIYDRLRGKSVSPQNSESQGNEPDQTQSTEDINASVVPSKNEVQVLPLYTPEGSAIKFFCVHPSHRYALNLVPISTGFQGQDLVSFYALGFTDPTVISEDWGGVRELAAHYVQLIVKEQRHGPYFLGGYSYGGLLAYEMASLLTEQDHRVEFVAMIDTFPWSPRSRTITTRLFSMKKDGWLPSQHVQLQFESYLEKLAVDSLKMSVDEYRQMRETHSQDWTVDELQKRSLTKGLTTYDLRTLRDALLRNQTIANRTHQEWQPAEVRYRGPLTFLKCQNSRFLPRNPTSHGIEEVWSELVDGGTTVLVCPGDHYSLSELPQAQVTGGILATALAFTYRMLFPEFPTPPRTFNQRRAVGKLSGGVGVFLHSKKGNKMPHYGDLFFHEDSHKLELRSKSGEGEVIQNEKAKKIIDLKELSMVQPGRLVSSALKYTWRKRRVGGYESGNLGHIASIATSRHVYNLEFCDYSDLKAFYNMVEAVFALKLLTI</sequence>
<dbReference type="PROSITE" id="PS00606">
    <property type="entry name" value="KS3_1"/>
    <property type="match status" value="1"/>
</dbReference>
<evidence type="ECO:0000256" key="26">
    <source>
        <dbReference type="ARBA" id="ARBA00047953"/>
    </source>
</evidence>
<comment type="catalytic activity">
    <reaction evidence="34">
        <text>a 2,3-saturated acyl-[ACP] + NADP(+) = a (2E)-enoyl-[ACP] + NADPH + H(+)</text>
        <dbReference type="Rhea" id="RHEA:22564"/>
        <dbReference type="Rhea" id="RHEA-COMP:9925"/>
        <dbReference type="Rhea" id="RHEA-COMP:9926"/>
        <dbReference type="ChEBI" id="CHEBI:15378"/>
        <dbReference type="ChEBI" id="CHEBI:57783"/>
        <dbReference type="ChEBI" id="CHEBI:58349"/>
        <dbReference type="ChEBI" id="CHEBI:78784"/>
        <dbReference type="ChEBI" id="CHEBI:78785"/>
        <dbReference type="EC" id="1.3.1.39"/>
    </reaction>
    <physiologicalReaction direction="right-to-left" evidence="34">
        <dbReference type="Rhea" id="RHEA:22566"/>
    </physiologicalReaction>
</comment>
<dbReference type="InterPro" id="IPR049552">
    <property type="entry name" value="PKS_DH_N"/>
</dbReference>
<evidence type="ECO:0000256" key="18">
    <source>
        <dbReference type="ARBA" id="ARBA00047394"/>
    </source>
</evidence>
<proteinExistence type="predicted"/>
<evidence type="ECO:0000256" key="3">
    <source>
        <dbReference type="ARBA" id="ARBA00022553"/>
    </source>
</evidence>
<evidence type="ECO:0000256" key="14">
    <source>
        <dbReference type="ARBA" id="ARBA00023401"/>
    </source>
</evidence>
<dbReference type="InterPro" id="IPR032821">
    <property type="entry name" value="PKS_assoc"/>
</dbReference>
<evidence type="ECO:0000256" key="23">
    <source>
        <dbReference type="ARBA" id="ARBA00047578"/>
    </source>
</evidence>
<dbReference type="InterPro" id="IPR013968">
    <property type="entry name" value="PKS_KR"/>
</dbReference>
<comment type="catalytic activity">
    <reaction evidence="46">
        <text>octanoyl-[ACP] + malonyl-[ACP] + H(+) = 3-oxodecanoyl-[ACP] + holo-[ACP] + CO2</text>
        <dbReference type="Rhea" id="RHEA:41852"/>
        <dbReference type="Rhea" id="RHEA-COMP:9623"/>
        <dbReference type="Rhea" id="RHEA-COMP:9636"/>
        <dbReference type="Rhea" id="RHEA-COMP:9637"/>
        <dbReference type="Rhea" id="RHEA-COMP:9685"/>
        <dbReference type="ChEBI" id="CHEBI:15378"/>
        <dbReference type="ChEBI" id="CHEBI:16526"/>
        <dbReference type="ChEBI" id="CHEBI:64479"/>
        <dbReference type="ChEBI" id="CHEBI:78449"/>
        <dbReference type="ChEBI" id="CHEBI:78463"/>
        <dbReference type="ChEBI" id="CHEBI:78464"/>
    </reaction>
    <physiologicalReaction direction="left-to-right" evidence="46">
        <dbReference type="Rhea" id="RHEA:41853"/>
    </physiologicalReaction>
</comment>
<evidence type="ECO:0000256" key="16">
    <source>
        <dbReference type="ARBA" id="ARBA00023442"/>
    </source>
</evidence>
<dbReference type="SUPFAM" id="SSF51735">
    <property type="entry name" value="NAD(P)-binding Rossmann-fold domains"/>
    <property type="match status" value="4"/>
</dbReference>
<feature type="transmembrane region" description="Helical" evidence="49">
    <location>
        <begin position="761"/>
        <end position="781"/>
    </location>
</feature>
<dbReference type="InterPro" id="IPR036291">
    <property type="entry name" value="NAD(P)-bd_dom_sf"/>
</dbReference>
<evidence type="ECO:0000256" key="21">
    <source>
        <dbReference type="ARBA" id="ARBA00047451"/>
    </source>
</evidence>
<dbReference type="EMBL" id="RCHS01003241">
    <property type="protein sequence ID" value="RMX43196.1"/>
    <property type="molecule type" value="Genomic_DNA"/>
</dbReference>
<comment type="catalytic activity">
    <reaction evidence="19">
        <text>a (3R)-hydroxyacyl-[ACP] + NADP(+) = a 3-oxoacyl-[ACP] + NADPH + H(+)</text>
        <dbReference type="Rhea" id="RHEA:17397"/>
        <dbReference type="Rhea" id="RHEA-COMP:9916"/>
        <dbReference type="Rhea" id="RHEA-COMP:9945"/>
        <dbReference type="ChEBI" id="CHEBI:15378"/>
        <dbReference type="ChEBI" id="CHEBI:57783"/>
        <dbReference type="ChEBI" id="CHEBI:58349"/>
        <dbReference type="ChEBI" id="CHEBI:78776"/>
        <dbReference type="ChEBI" id="CHEBI:78827"/>
        <dbReference type="EC" id="1.1.1.100"/>
    </reaction>
    <physiologicalReaction direction="right-to-left" evidence="19">
        <dbReference type="Rhea" id="RHEA:17399"/>
    </physiologicalReaction>
</comment>
<evidence type="ECO:0000256" key="1">
    <source>
        <dbReference type="ARBA" id="ARBA00005189"/>
    </source>
</evidence>
<feature type="transmembrane region" description="Helical" evidence="49">
    <location>
        <begin position="463"/>
        <end position="481"/>
    </location>
</feature>
<comment type="catalytic activity">
    <reaction evidence="24">
        <text>(2E)-hexadecenoyl-[ACP] + NADPH + H(+) = hexadecanoyl-[ACP] + NADP(+)</text>
        <dbReference type="Rhea" id="RHEA:41912"/>
        <dbReference type="Rhea" id="RHEA-COMP:9651"/>
        <dbReference type="Rhea" id="RHEA-COMP:9652"/>
        <dbReference type="ChEBI" id="CHEBI:15378"/>
        <dbReference type="ChEBI" id="CHEBI:57783"/>
        <dbReference type="ChEBI" id="CHEBI:58349"/>
        <dbReference type="ChEBI" id="CHEBI:78481"/>
        <dbReference type="ChEBI" id="CHEBI:78483"/>
    </reaction>
    <physiologicalReaction direction="left-to-right" evidence="24">
        <dbReference type="Rhea" id="RHEA:41913"/>
    </physiologicalReaction>
</comment>
<organism evidence="52 53">
    <name type="scientific">Pocillopora damicornis</name>
    <name type="common">Cauliflower coral</name>
    <name type="synonym">Millepora damicornis</name>
    <dbReference type="NCBI Taxonomy" id="46731"/>
    <lineage>
        <taxon>Eukaryota</taxon>
        <taxon>Metazoa</taxon>
        <taxon>Cnidaria</taxon>
        <taxon>Anthozoa</taxon>
        <taxon>Hexacorallia</taxon>
        <taxon>Scleractinia</taxon>
        <taxon>Astrocoeniina</taxon>
        <taxon>Pocilloporidae</taxon>
        <taxon>Pocillopora</taxon>
    </lineage>
</organism>
<reference evidence="52 53" key="1">
    <citation type="journal article" date="2018" name="Sci. Rep.">
        <title>Comparative analysis of the Pocillopora damicornis genome highlights role of immune system in coral evolution.</title>
        <authorList>
            <person name="Cunning R."/>
            <person name="Bay R.A."/>
            <person name="Gillette P."/>
            <person name="Baker A.C."/>
            <person name="Traylor-Knowles N."/>
        </authorList>
    </citation>
    <scope>NUCLEOTIDE SEQUENCE [LARGE SCALE GENOMIC DNA]</scope>
    <source>
        <strain evidence="52">RSMAS</strain>
        <tissue evidence="52">Whole animal</tissue>
    </source>
</reference>
<dbReference type="GO" id="GO:0004312">
    <property type="term" value="F:fatty acid synthase activity"/>
    <property type="evidence" value="ECO:0007669"/>
    <property type="project" value="TreeGrafter"/>
</dbReference>
<dbReference type="UniPathway" id="UPA00094"/>
<keyword evidence="6" id="KW-0663">Pyridoxal phosphate</keyword>
<dbReference type="GO" id="GO:0004316">
    <property type="term" value="F:3-oxoacyl-[acyl-carrier-protein] reductase (NADPH) activity"/>
    <property type="evidence" value="ECO:0007669"/>
    <property type="project" value="UniProtKB-EC"/>
</dbReference>
<comment type="catalytic activity">
    <reaction evidence="45">
        <text>(2E)-decenoyl-[ACP] + NADPH + H(+) = decanoyl-[ACP] + NADP(+)</text>
        <dbReference type="Rhea" id="RHEA:41864"/>
        <dbReference type="Rhea" id="RHEA-COMP:9639"/>
        <dbReference type="Rhea" id="RHEA-COMP:9640"/>
        <dbReference type="ChEBI" id="CHEBI:15378"/>
        <dbReference type="ChEBI" id="CHEBI:57783"/>
        <dbReference type="ChEBI" id="CHEBI:58349"/>
        <dbReference type="ChEBI" id="CHEBI:78467"/>
        <dbReference type="ChEBI" id="CHEBI:78468"/>
    </reaction>
    <physiologicalReaction direction="left-to-right" evidence="45">
        <dbReference type="Rhea" id="RHEA:41865"/>
    </physiologicalReaction>
</comment>
<feature type="active site" description="Proton donor; for dehydratase activity" evidence="47">
    <location>
        <position position="1999"/>
    </location>
</feature>
<dbReference type="SUPFAM" id="SSF53474">
    <property type="entry name" value="alpha/beta-Hydrolases"/>
    <property type="match status" value="1"/>
</dbReference>
<comment type="catalytic activity">
    <reaction evidence="36">
        <text>hexadecanoyl-[ACP] + H2O = hexadecanoate + holo-[ACP] + H(+)</text>
        <dbReference type="Rhea" id="RHEA:41932"/>
        <dbReference type="Rhea" id="RHEA-COMP:9652"/>
        <dbReference type="Rhea" id="RHEA-COMP:9685"/>
        <dbReference type="ChEBI" id="CHEBI:7896"/>
        <dbReference type="ChEBI" id="CHEBI:15377"/>
        <dbReference type="ChEBI" id="CHEBI:15378"/>
        <dbReference type="ChEBI" id="CHEBI:64479"/>
        <dbReference type="ChEBI" id="CHEBI:78483"/>
        <dbReference type="EC" id="3.1.2.14"/>
    </reaction>
    <physiologicalReaction direction="left-to-right" evidence="36">
        <dbReference type="Rhea" id="RHEA:41933"/>
    </physiologicalReaction>
</comment>
<dbReference type="SUPFAM" id="SSF55048">
    <property type="entry name" value="Probable ACP-binding domain of malonyl-CoA ACP transacylase"/>
    <property type="match status" value="1"/>
</dbReference>
<evidence type="ECO:0000259" key="50">
    <source>
        <dbReference type="PROSITE" id="PS52004"/>
    </source>
</evidence>
<dbReference type="SUPFAM" id="SSF53901">
    <property type="entry name" value="Thiolase-like"/>
    <property type="match status" value="1"/>
</dbReference>
<dbReference type="PROSITE" id="PS52019">
    <property type="entry name" value="PKS_MFAS_DH"/>
    <property type="match status" value="1"/>
</dbReference>
<evidence type="ECO:0000256" key="25">
    <source>
        <dbReference type="ARBA" id="ARBA00047897"/>
    </source>
</evidence>
<keyword evidence="49" id="KW-0812">Transmembrane</keyword>
<feature type="region of interest" description="N-terminal hotdog fold" evidence="47">
    <location>
        <begin position="1786"/>
        <end position="1913"/>
    </location>
</feature>
<dbReference type="GO" id="GO:0004315">
    <property type="term" value="F:3-oxoacyl-[acyl-carrier-protein] synthase activity"/>
    <property type="evidence" value="ECO:0007669"/>
    <property type="project" value="UniProtKB-EC"/>
</dbReference>
<evidence type="ECO:0000256" key="33">
    <source>
        <dbReference type="ARBA" id="ARBA00048571"/>
    </source>
</evidence>
<dbReference type="SUPFAM" id="SSF52151">
    <property type="entry name" value="FabD/lysophospholipase-like"/>
    <property type="match status" value="1"/>
</dbReference>
<evidence type="ECO:0000256" key="17">
    <source>
        <dbReference type="ARBA" id="ARBA00047300"/>
    </source>
</evidence>
<protein>
    <submittedName>
        <fullName evidence="52">Uncharacterized protein</fullName>
    </submittedName>
</protein>
<comment type="catalytic activity">
    <reaction evidence="26">
        <text>3-oxobutanoyl-[ACP] + NADPH + H(+) = (3R)-hydroxybutanoyl-[ACP] + NADP(+)</text>
        <dbReference type="Rhea" id="RHEA:41804"/>
        <dbReference type="Rhea" id="RHEA-COMP:9625"/>
        <dbReference type="Rhea" id="RHEA-COMP:9626"/>
        <dbReference type="ChEBI" id="CHEBI:15378"/>
        <dbReference type="ChEBI" id="CHEBI:57783"/>
        <dbReference type="ChEBI" id="CHEBI:58349"/>
        <dbReference type="ChEBI" id="CHEBI:78450"/>
        <dbReference type="ChEBI" id="CHEBI:78451"/>
    </reaction>
    <physiologicalReaction direction="left-to-right" evidence="26">
        <dbReference type="Rhea" id="RHEA:41805"/>
    </physiologicalReaction>
</comment>
<keyword evidence="49" id="KW-0472">Membrane</keyword>
<comment type="catalytic activity">
    <reaction evidence="25">
        <text>(2E)-hexenoyl-[ACP] + NADPH + H(+) = hexanoyl-[ACP] + NADP(+)</text>
        <dbReference type="Rhea" id="RHEA:41832"/>
        <dbReference type="Rhea" id="RHEA-COMP:9631"/>
        <dbReference type="Rhea" id="RHEA-COMP:9632"/>
        <dbReference type="ChEBI" id="CHEBI:15378"/>
        <dbReference type="ChEBI" id="CHEBI:57783"/>
        <dbReference type="ChEBI" id="CHEBI:58349"/>
        <dbReference type="ChEBI" id="CHEBI:78458"/>
        <dbReference type="ChEBI" id="CHEBI:78459"/>
    </reaction>
    <physiologicalReaction direction="left-to-right" evidence="25">
        <dbReference type="Rhea" id="RHEA:41833"/>
    </physiologicalReaction>
</comment>
<evidence type="ECO:0000256" key="12">
    <source>
        <dbReference type="ARBA" id="ARBA00023398"/>
    </source>
</evidence>
<evidence type="ECO:0000256" key="20">
    <source>
        <dbReference type="ARBA" id="ARBA00047440"/>
    </source>
</evidence>
<evidence type="ECO:0000256" key="11">
    <source>
        <dbReference type="ARBA" id="ARBA00023394"/>
    </source>
</evidence>
<feature type="transmembrane region" description="Helical" evidence="49">
    <location>
        <begin position="352"/>
        <end position="374"/>
    </location>
</feature>
<comment type="catalytic activity">
    <reaction evidence="23">
        <text>dodecanoyl-[ACP] + malonyl-[ACP] + H(+) = 3-oxotetradecanoyl-[ACP] + holo-[ACP] + CO2</text>
        <dbReference type="Rhea" id="RHEA:41884"/>
        <dbReference type="Rhea" id="RHEA-COMP:9623"/>
        <dbReference type="Rhea" id="RHEA-COMP:9644"/>
        <dbReference type="Rhea" id="RHEA-COMP:9645"/>
        <dbReference type="Rhea" id="RHEA-COMP:9685"/>
        <dbReference type="ChEBI" id="CHEBI:15378"/>
        <dbReference type="ChEBI" id="CHEBI:16526"/>
        <dbReference type="ChEBI" id="CHEBI:64479"/>
        <dbReference type="ChEBI" id="CHEBI:65264"/>
        <dbReference type="ChEBI" id="CHEBI:78449"/>
        <dbReference type="ChEBI" id="CHEBI:78473"/>
    </reaction>
    <physiologicalReaction direction="left-to-right" evidence="23">
        <dbReference type="Rhea" id="RHEA:41885"/>
    </physiologicalReaction>
</comment>
<comment type="catalytic activity">
    <reaction evidence="21">
        <text>tetradecanoyl-[ACP] + malonyl-[ACP] + H(+) = 3-oxohexadecanoyl-[ACP] + holo-[ACP] + CO2</text>
        <dbReference type="Rhea" id="RHEA:41900"/>
        <dbReference type="Rhea" id="RHEA-COMP:9623"/>
        <dbReference type="Rhea" id="RHEA-COMP:9648"/>
        <dbReference type="Rhea" id="RHEA-COMP:9649"/>
        <dbReference type="Rhea" id="RHEA-COMP:9685"/>
        <dbReference type="ChEBI" id="CHEBI:15378"/>
        <dbReference type="ChEBI" id="CHEBI:16526"/>
        <dbReference type="ChEBI" id="CHEBI:64479"/>
        <dbReference type="ChEBI" id="CHEBI:78449"/>
        <dbReference type="ChEBI" id="CHEBI:78477"/>
        <dbReference type="ChEBI" id="CHEBI:78478"/>
    </reaction>
    <physiologicalReaction direction="left-to-right" evidence="21">
        <dbReference type="Rhea" id="RHEA:41901"/>
    </physiologicalReaction>
</comment>
<evidence type="ECO:0000256" key="48">
    <source>
        <dbReference type="SAM" id="MobiDB-lite"/>
    </source>
</evidence>
<evidence type="ECO:0000256" key="19">
    <source>
        <dbReference type="ARBA" id="ARBA00047400"/>
    </source>
</evidence>
<dbReference type="SMART" id="SM00827">
    <property type="entry name" value="PKS_AT"/>
    <property type="match status" value="1"/>
</dbReference>
<evidence type="ECO:0000256" key="22">
    <source>
        <dbReference type="ARBA" id="ARBA00047500"/>
    </source>
</evidence>
<evidence type="ECO:0000256" key="47">
    <source>
        <dbReference type="PROSITE-ProRule" id="PRU01363"/>
    </source>
</evidence>
<comment type="catalytic activity">
    <reaction evidence="20">
        <text>3-oxodecanoyl-[ACP] + NADPH + H(+) = (3R)-hydroxydecanoyl-[ACP] + NADP(+)</text>
        <dbReference type="Rhea" id="RHEA:41856"/>
        <dbReference type="Rhea" id="RHEA-COMP:9637"/>
        <dbReference type="Rhea" id="RHEA-COMP:9638"/>
        <dbReference type="ChEBI" id="CHEBI:15378"/>
        <dbReference type="ChEBI" id="CHEBI:57783"/>
        <dbReference type="ChEBI" id="CHEBI:58349"/>
        <dbReference type="ChEBI" id="CHEBI:78464"/>
        <dbReference type="ChEBI" id="CHEBI:78466"/>
    </reaction>
    <physiologicalReaction direction="left-to-right" evidence="20">
        <dbReference type="Rhea" id="RHEA:41857"/>
    </physiologicalReaction>
</comment>
<comment type="catalytic activity">
    <reaction evidence="37">
        <text>3-oxotetradecanoyl-[ACP] + NADPH + H(+) = (3R)-hydroxytetradecanoyl-[ACP] + NADP(+)</text>
        <dbReference type="Rhea" id="RHEA:41888"/>
        <dbReference type="Rhea" id="RHEA-COMP:9645"/>
        <dbReference type="Rhea" id="RHEA-COMP:9646"/>
        <dbReference type="ChEBI" id="CHEBI:15378"/>
        <dbReference type="ChEBI" id="CHEBI:57783"/>
        <dbReference type="ChEBI" id="CHEBI:58349"/>
        <dbReference type="ChEBI" id="CHEBI:78473"/>
        <dbReference type="ChEBI" id="CHEBI:78474"/>
    </reaction>
    <physiologicalReaction direction="left-to-right" evidence="37">
        <dbReference type="Rhea" id="RHEA:41889"/>
    </physiologicalReaction>
</comment>
<evidence type="ECO:0000256" key="9">
    <source>
        <dbReference type="ARBA" id="ARBA00023373"/>
    </source>
</evidence>
<comment type="catalytic activity">
    <reaction evidence="9">
        <text>(3R)-hydroxyhexanoyl-[ACP] = (2E)-hexenoyl-[ACP] + H2O</text>
        <dbReference type="Rhea" id="RHEA:41828"/>
        <dbReference type="Rhea" id="RHEA-COMP:9630"/>
        <dbReference type="Rhea" id="RHEA-COMP:9631"/>
        <dbReference type="ChEBI" id="CHEBI:15377"/>
        <dbReference type="ChEBI" id="CHEBI:78457"/>
        <dbReference type="ChEBI" id="CHEBI:78458"/>
    </reaction>
    <physiologicalReaction direction="left-to-right" evidence="9">
        <dbReference type="Rhea" id="RHEA:41829"/>
    </physiologicalReaction>
</comment>
<comment type="catalytic activity">
    <reaction evidence="10">
        <text>(3R)-hydroxydecanoyl-[ACP] = (2E)-decenoyl-[ACP] + H2O</text>
        <dbReference type="Rhea" id="RHEA:41860"/>
        <dbReference type="Rhea" id="RHEA-COMP:9638"/>
        <dbReference type="Rhea" id="RHEA-COMP:9639"/>
        <dbReference type="ChEBI" id="CHEBI:15377"/>
        <dbReference type="ChEBI" id="CHEBI:78466"/>
        <dbReference type="ChEBI" id="CHEBI:78467"/>
    </reaction>
    <physiologicalReaction direction="left-to-right" evidence="10">
        <dbReference type="Rhea" id="RHEA:41861"/>
    </physiologicalReaction>
</comment>
<dbReference type="InterPro" id="IPR001031">
    <property type="entry name" value="Thioesterase"/>
</dbReference>
<comment type="catalytic activity">
    <reaction evidence="39">
        <text>decanoyl-[ACP] + malonyl-[ACP] + H(+) = 3-oxododecanoyl-[ACP] + holo-[ACP] + CO2</text>
        <dbReference type="Rhea" id="RHEA:41868"/>
        <dbReference type="Rhea" id="RHEA-COMP:9623"/>
        <dbReference type="Rhea" id="RHEA-COMP:9640"/>
        <dbReference type="Rhea" id="RHEA-COMP:9641"/>
        <dbReference type="Rhea" id="RHEA-COMP:9685"/>
        <dbReference type="ChEBI" id="CHEBI:15378"/>
        <dbReference type="ChEBI" id="CHEBI:16526"/>
        <dbReference type="ChEBI" id="CHEBI:64479"/>
        <dbReference type="ChEBI" id="CHEBI:78449"/>
        <dbReference type="ChEBI" id="CHEBI:78468"/>
        <dbReference type="ChEBI" id="CHEBI:78469"/>
    </reaction>
    <physiologicalReaction direction="left-to-right" evidence="39">
        <dbReference type="Rhea" id="RHEA:41869"/>
    </physiologicalReaction>
</comment>
<dbReference type="SUPFAM" id="SSF82866">
    <property type="entry name" value="Multidrug efflux transporter AcrB transmembrane domain"/>
    <property type="match status" value="2"/>
</dbReference>
<dbReference type="Pfam" id="PF16197">
    <property type="entry name" value="KAsynt_C_assoc"/>
    <property type="match status" value="1"/>
</dbReference>
<evidence type="ECO:0000256" key="7">
    <source>
        <dbReference type="ARBA" id="ARBA00023332"/>
    </source>
</evidence>
<evidence type="ECO:0000256" key="15">
    <source>
        <dbReference type="ARBA" id="ARBA00023402"/>
    </source>
</evidence>
<dbReference type="InterPro" id="IPR016036">
    <property type="entry name" value="Malonyl_transacylase_ACP-bd"/>
</dbReference>
<evidence type="ECO:0000256" key="5">
    <source>
        <dbReference type="ARBA" id="ARBA00022799"/>
    </source>
</evidence>